<dbReference type="InterPro" id="IPR051449">
    <property type="entry name" value="ABC-2_transporter_component"/>
</dbReference>
<evidence type="ECO:0000256" key="7">
    <source>
        <dbReference type="ARBA" id="ARBA00023136"/>
    </source>
</evidence>
<dbReference type="PROSITE" id="PS51012">
    <property type="entry name" value="ABC_TM2"/>
    <property type="match status" value="1"/>
</dbReference>
<comment type="subcellular location">
    <subcellularLocation>
        <location evidence="1 9">Cell membrane</location>
        <topology evidence="1 9">Multi-pass membrane protein</topology>
    </subcellularLocation>
</comment>
<evidence type="ECO:0000256" key="4">
    <source>
        <dbReference type="ARBA" id="ARBA00022475"/>
    </source>
</evidence>
<dbReference type="RefSeq" id="WP_395113961.1">
    <property type="nucleotide sequence ID" value="NZ_JBIMSO010000039.1"/>
</dbReference>
<evidence type="ECO:0000313" key="11">
    <source>
        <dbReference type="EMBL" id="MFH5208467.1"/>
    </source>
</evidence>
<dbReference type="Pfam" id="PF01061">
    <property type="entry name" value="ABC2_membrane"/>
    <property type="match status" value="1"/>
</dbReference>
<keyword evidence="5 9" id="KW-0812">Transmembrane</keyword>
<evidence type="ECO:0000313" key="12">
    <source>
        <dbReference type="Proteomes" id="UP001609175"/>
    </source>
</evidence>
<comment type="similarity">
    <text evidence="2 9">Belongs to the ABC-2 integral membrane protein family.</text>
</comment>
<feature type="transmembrane region" description="Helical" evidence="9">
    <location>
        <begin position="162"/>
        <end position="180"/>
    </location>
</feature>
<evidence type="ECO:0000256" key="6">
    <source>
        <dbReference type="ARBA" id="ARBA00022989"/>
    </source>
</evidence>
<keyword evidence="7 9" id="KW-0472">Membrane</keyword>
<keyword evidence="8" id="KW-0046">Antibiotic resistance</keyword>
<dbReference type="PANTHER" id="PTHR30294:SF38">
    <property type="entry name" value="TRANSPORT PERMEASE PROTEIN"/>
    <property type="match status" value="1"/>
</dbReference>
<feature type="domain" description="ABC transmembrane type-2" evidence="10">
    <location>
        <begin position="14"/>
        <end position="243"/>
    </location>
</feature>
<evidence type="ECO:0000256" key="3">
    <source>
        <dbReference type="ARBA" id="ARBA00022448"/>
    </source>
</evidence>
<evidence type="ECO:0000256" key="8">
    <source>
        <dbReference type="ARBA" id="ARBA00023251"/>
    </source>
</evidence>
<proteinExistence type="inferred from homology"/>
<evidence type="ECO:0000256" key="9">
    <source>
        <dbReference type="RuleBase" id="RU361157"/>
    </source>
</evidence>
<dbReference type="InterPro" id="IPR000412">
    <property type="entry name" value="ABC_2_transport"/>
</dbReference>
<organism evidence="11 12">
    <name type="scientific">Antrihabitans spumae</name>
    <dbReference type="NCBI Taxonomy" id="3373370"/>
    <lineage>
        <taxon>Bacteria</taxon>
        <taxon>Bacillati</taxon>
        <taxon>Actinomycetota</taxon>
        <taxon>Actinomycetes</taxon>
        <taxon>Mycobacteriales</taxon>
        <taxon>Nocardiaceae</taxon>
        <taxon>Antrihabitans</taxon>
    </lineage>
</organism>
<dbReference type="EMBL" id="JBIMSO010000039">
    <property type="protein sequence ID" value="MFH5208467.1"/>
    <property type="molecule type" value="Genomic_DNA"/>
</dbReference>
<feature type="transmembrane region" description="Helical" evidence="9">
    <location>
        <begin position="95"/>
        <end position="122"/>
    </location>
</feature>
<evidence type="ECO:0000259" key="10">
    <source>
        <dbReference type="PROSITE" id="PS51012"/>
    </source>
</evidence>
<feature type="transmembrane region" description="Helical" evidence="9">
    <location>
        <begin position="222"/>
        <end position="240"/>
    </location>
</feature>
<dbReference type="Proteomes" id="UP001609175">
    <property type="component" value="Unassembled WGS sequence"/>
</dbReference>
<gene>
    <name evidence="11" type="ORF">ACHIPZ_09665</name>
</gene>
<dbReference type="InterPro" id="IPR013525">
    <property type="entry name" value="ABC2_TM"/>
</dbReference>
<keyword evidence="6 9" id="KW-1133">Transmembrane helix</keyword>
<dbReference type="PANTHER" id="PTHR30294">
    <property type="entry name" value="MEMBRANE COMPONENT OF ABC TRANSPORTER YHHJ-RELATED"/>
    <property type="match status" value="1"/>
</dbReference>
<reference evidence="11 12" key="1">
    <citation type="submission" date="2024-10" db="EMBL/GenBank/DDBJ databases">
        <authorList>
            <person name="Riesco R."/>
        </authorList>
    </citation>
    <scope>NUCLEOTIDE SEQUENCE [LARGE SCALE GENOMIC DNA]</scope>
    <source>
        <strain evidence="11 12">NCIMB 15449</strain>
    </source>
</reference>
<feature type="transmembrane region" description="Helical" evidence="9">
    <location>
        <begin position="128"/>
        <end position="150"/>
    </location>
</feature>
<protein>
    <recommendedName>
        <fullName evidence="9">Transport permease protein</fullName>
    </recommendedName>
</protein>
<keyword evidence="4 9" id="KW-1003">Cell membrane</keyword>
<feature type="transmembrane region" description="Helical" evidence="9">
    <location>
        <begin position="54"/>
        <end position="74"/>
    </location>
</feature>
<dbReference type="InterPro" id="IPR047817">
    <property type="entry name" value="ABC2_TM_bact-type"/>
</dbReference>
<keyword evidence="3 9" id="KW-0813">Transport</keyword>
<name>A0ABW7JKG2_9NOCA</name>
<sequence>MSVRITLNTVGRVLTQIWHDRRTLAVLLLVPCMLLTLLRFIFDGRPDIFDQIGLMLLGIFPFVSMFLVTSVAMLRERVSGTLERLLSTPVQKLDLLFGYGIAFALVAIIQASVASAVTYGLLGLRSQGSVAVVILIAASTAVLGSSTGLLTSAFAKSEFQALQFMPAIVVPQILLCGLIWPREEMSGALQALSNVMPLRYAAEALREVETYPLPTDLMWRDLAFIVVFALLLIAGGAATLRRRTA</sequence>
<feature type="transmembrane region" description="Helical" evidence="9">
    <location>
        <begin position="24"/>
        <end position="42"/>
    </location>
</feature>
<dbReference type="PIRSF" id="PIRSF006648">
    <property type="entry name" value="DrrB"/>
    <property type="match status" value="1"/>
</dbReference>
<evidence type="ECO:0000256" key="5">
    <source>
        <dbReference type="ARBA" id="ARBA00022692"/>
    </source>
</evidence>
<comment type="caution">
    <text evidence="11">The sequence shown here is derived from an EMBL/GenBank/DDBJ whole genome shotgun (WGS) entry which is preliminary data.</text>
</comment>
<accession>A0ABW7JKG2</accession>
<evidence type="ECO:0000256" key="2">
    <source>
        <dbReference type="ARBA" id="ARBA00007783"/>
    </source>
</evidence>
<evidence type="ECO:0000256" key="1">
    <source>
        <dbReference type="ARBA" id="ARBA00004651"/>
    </source>
</evidence>